<dbReference type="VEuPathDB" id="FungiDB:MAPG_11339"/>
<keyword evidence="1" id="KW-1133">Transmembrane helix</keyword>
<dbReference type="InterPro" id="IPR018130">
    <property type="entry name" value="Ribosomal_uS2_CS"/>
</dbReference>
<keyword evidence="1" id="KW-0472">Membrane</keyword>
<dbReference type="EMBL" id="ADBL01002793">
    <property type="status" value="NOT_ANNOTATED_CDS"/>
    <property type="molecule type" value="Genomic_DNA"/>
</dbReference>
<feature type="transmembrane region" description="Helical" evidence="1">
    <location>
        <begin position="37"/>
        <end position="55"/>
    </location>
</feature>
<dbReference type="AlphaFoldDB" id="A0A0C4EF05"/>
<dbReference type="EnsemblFungi" id="MAPG_11339T0">
    <property type="protein sequence ID" value="MAPG_11339T0"/>
    <property type="gene ID" value="MAPG_11339"/>
</dbReference>
<dbReference type="InterPro" id="IPR051091">
    <property type="entry name" value="O-Glucosyltr/Glycosyltrsf_90"/>
</dbReference>
<name>A0A0C4EF05_MAGP6</name>
<reference evidence="3" key="4">
    <citation type="journal article" date="2015" name="G3 (Bethesda)">
        <title>Genome sequences of three phytopathogenic species of the Magnaporthaceae family of fungi.</title>
        <authorList>
            <person name="Okagaki L.H."/>
            <person name="Nunes C.C."/>
            <person name="Sailsbery J."/>
            <person name="Clay B."/>
            <person name="Brown D."/>
            <person name="John T."/>
            <person name="Oh Y."/>
            <person name="Young N."/>
            <person name="Fitzgerald M."/>
            <person name="Haas B.J."/>
            <person name="Zeng Q."/>
            <person name="Young S."/>
            <person name="Adiconis X."/>
            <person name="Fan L."/>
            <person name="Levin J.Z."/>
            <person name="Mitchell T.K."/>
            <person name="Okubara P.A."/>
            <person name="Farman M.L."/>
            <person name="Kohn L.M."/>
            <person name="Birren B."/>
            <person name="Ma L.-J."/>
            <person name="Dean R.A."/>
        </authorList>
    </citation>
    <scope>NUCLEOTIDE SEQUENCE</scope>
    <source>
        <strain evidence="3">ATCC 64411 / 73-15</strain>
    </source>
</reference>
<feature type="transmembrane region" description="Helical" evidence="1">
    <location>
        <begin position="422"/>
        <end position="440"/>
    </location>
</feature>
<evidence type="ECO:0000313" key="4">
    <source>
        <dbReference type="Proteomes" id="UP000011715"/>
    </source>
</evidence>
<accession>A0A0C4EF05</accession>
<organism evidence="3 4">
    <name type="scientific">Magnaporthiopsis poae (strain ATCC 64411 / 73-15)</name>
    <name type="common">Kentucky bluegrass fungus</name>
    <name type="synonym">Magnaporthe poae</name>
    <dbReference type="NCBI Taxonomy" id="644358"/>
    <lineage>
        <taxon>Eukaryota</taxon>
        <taxon>Fungi</taxon>
        <taxon>Dikarya</taxon>
        <taxon>Ascomycota</taxon>
        <taxon>Pezizomycotina</taxon>
        <taxon>Sordariomycetes</taxon>
        <taxon>Sordariomycetidae</taxon>
        <taxon>Magnaporthales</taxon>
        <taxon>Magnaporthaceae</taxon>
        <taxon>Magnaporthiopsis</taxon>
    </lineage>
</organism>
<keyword evidence="4" id="KW-1185">Reference proteome</keyword>
<reference evidence="2" key="1">
    <citation type="submission" date="2010-05" db="EMBL/GenBank/DDBJ databases">
        <title>The Genome Sequence of Magnaporthe poae strain ATCC 64411.</title>
        <authorList>
            <consortium name="The Broad Institute Genome Sequencing Platform"/>
            <consortium name="Broad Institute Genome Sequencing Center for Infectious Disease"/>
            <person name="Ma L.-J."/>
            <person name="Dead R."/>
            <person name="Young S."/>
            <person name="Zeng Q."/>
            <person name="Koehrsen M."/>
            <person name="Alvarado L."/>
            <person name="Berlin A."/>
            <person name="Chapman S.B."/>
            <person name="Chen Z."/>
            <person name="Freedman E."/>
            <person name="Gellesch M."/>
            <person name="Goldberg J."/>
            <person name="Griggs A."/>
            <person name="Gujja S."/>
            <person name="Heilman E.R."/>
            <person name="Heiman D."/>
            <person name="Hepburn T."/>
            <person name="Howarth C."/>
            <person name="Jen D."/>
            <person name="Larson L."/>
            <person name="Mehta T."/>
            <person name="Neiman D."/>
            <person name="Pearson M."/>
            <person name="Roberts A."/>
            <person name="Saif S."/>
            <person name="Shea T."/>
            <person name="Shenoy N."/>
            <person name="Sisk P."/>
            <person name="Stolte C."/>
            <person name="Sykes S."/>
            <person name="Walk T."/>
            <person name="White J."/>
            <person name="Yandava C."/>
            <person name="Haas B."/>
            <person name="Nusbaum C."/>
            <person name="Birren B."/>
        </authorList>
    </citation>
    <scope>NUCLEOTIDE SEQUENCE</scope>
    <source>
        <strain evidence="2">ATCC 64411</strain>
    </source>
</reference>
<dbReference type="EMBL" id="ADBL01002792">
    <property type="status" value="NOT_ANNOTATED_CDS"/>
    <property type="molecule type" value="Genomic_DNA"/>
</dbReference>
<feature type="transmembrane region" description="Helical" evidence="1">
    <location>
        <begin position="383"/>
        <end position="402"/>
    </location>
</feature>
<dbReference type="OrthoDB" id="541052at2759"/>
<dbReference type="GO" id="GO:0005840">
    <property type="term" value="C:ribosome"/>
    <property type="evidence" value="ECO:0007669"/>
    <property type="project" value="InterPro"/>
</dbReference>
<dbReference type="PROSITE" id="PS00962">
    <property type="entry name" value="RIBOSOMAL_S2_1"/>
    <property type="match status" value="1"/>
</dbReference>
<reference evidence="4" key="2">
    <citation type="submission" date="2010-05" db="EMBL/GenBank/DDBJ databases">
        <title>The genome sequence of Magnaporthe poae strain ATCC 64411.</title>
        <authorList>
            <person name="Ma L.-J."/>
            <person name="Dead R."/>
            <person name="Young S."/>
            <person name="Zeng Q."/>
            <person name="Koehrsen M."/>
            <person name="Alvarado L."/>
            <person name="Berlin A."/>
            <person name="Chapman S.B."/>
            <person name="Chen Z."/>
            <person name="Freedman E."/>
            <person name="Gellesch M."/>
            <person name="Goldberg J."/>
            <person name="Griggs A."/>
            <person name="Gujja S."/>
            <person name="Heilman E.R."/>
            <person name="Heiman D."/>
            <person name="Hepburn T."/>
            <person name="Howarth C."/>
            <person name="Jen D."/>
            <person name="Larson L."/>
            <person name="Mehta T."/>
            <person name="Neiman D."/>
            <person name="Pearson M."/>
            <person name="Roberts A."/>
            <person name="Saif S."/>
            <person name="Shea T."/>
            <person name="Shenoy N."/>
            <person name="Sisk P."/>
            <person name="Stolte C."/>
            <person name="Sykes S."/>
            <person name="Walk T."/>
            <person name="White J."/>
            <person name="Yandava C."/>
            <person name="Haas B."/>
            <person name="Nusbaum C."/>
            <person name="Birren B."/>
        </authorList>
    </citation>
    <scope>NUCLEOTIDE SEQUENCE [LARGE SCALE GENOMIC DNA]</scope>
    <source>
        <strain evidence="4">ATCC 64411 / 73-15</strain>
    </source>
</reference>
<proteinExistence type="predicted"/>
<evidence type="ECO:0000313" key="3">
    <source>
        <dbReference type="EnsemblFungi" id="MAPG_11339T0"/>
    </source>
</evidence>
<dbReference type="PANTHER" id="PTHR12203">
    <property type="entry name" value="KDEL LYS-ASP-GLU-LEU CONTAINING - RELATED"/>
    <property type="match status" value="1"/>
</dbReference>
<evidence type="ECO:0008006" key="5">
    <source>
        <dbReference type="Google" id="ProtNLM"/>
    </source>
</evidence>
<feature type="transmembrane region" description="Helical" evidence="1">
    <location>
        <begin position="7"/>
        <end position="25"/>
    </location>
</feature>
<dbReference type="eggNOG" id="ENOG502QUUP">
    <property type="taxonomic scope" value="Eukaryota"/>
</dbReference>
<reference evidence="3" key="5">
    <citation type="submission" date="2015-06" db="UniProtKB">
        <authorList>
            <consortium name="EnsemblFungi"/>
        </authorList>
    </citation>
    <scope>IDENTIFICATION</scope>
    <source>
        <strain evidence="3">ATCC 64411</strain>
    </source>
</reference>
<dbReference type="GO" id="GO:0006412">
    <property type="term" value="P:translation"/>
    <property type="evidence" value="ECO:0007669"/>
    <property type="project" value="InterPro"/>
</dbReference>
<feature type="transmembrane region" description="Helical" evidence="1">
    <location>
        <begin position="281"/>
        <end position="309"/>
    </location>
</feature>
<reference evidence="2" key="3">
    <citation type="submission" date="2011-03" db="EMBL/GenBank/DDBJ databases">
        <title>Annotation of Magnaporthe poae ATCC 64411.</title>
        <authorList>
            <person name="Ma L.-J."/>
            <person name="Dead R."/>
            <person name="Young S.K."/>
            <person name="Zeng Q."/>
            <person name="Gargeya S."/>
            <person name="Fitzgerald M."/>
            <person name="Haas B."/>
            <person name="Abouelleil A."/>
            <person name="Alvarado L."/>
            <person name="Arachchi H.M."/>
            <person name="Berlin A."/>
            <person name="Brown A."/>
            <person name="Chapman S.B."/>
            <person name="Chen Z."/>
            <person name="Dunbar C."/>
            <person name="Freedman E."/>
            <person name="Gearin G."/>
            <person name="Gellesch M."/>
            <person name="Goldberg J."/>
            <person name="Griggs A."/>
            <person name="Gujja S."/>
            <person name="Heiman D."/>
            <person name="Howarth C."/>
            <person name="Larson L."/>
            <person name="Lui A."/>
            <person name="MacDonald P.J.P."/>
            <person name="Mehta T."/>
            <person name="Montmayeur A."/>
            <person name="Murphy C."/>
            <person name="Neiman D."/>
            <person name="Pearson M."/>
            <person name="Priest M."/>
            <person name="Roberts A."/>
            <person name="Saif S."/>
            <person name="Shea T."/>
            <person name="Shenoy N."/>
            <person name="Sisk P."/>
            <person name="Stolte C."/>
            <person name="Sykes S."/>
            <person name="Yandava C."/>
            <person name="Wortman J."/>
            <person name="Nusbaum C."/>
            <person name="Birren B."/>
        </authorList>
    </citation>
    <scope>NUCLEOTIDE SEQUENCE</scope>
    <source>
        <strain evidence="2">ATCC 64411</strain>
    </source>
</reference>
<dbReference type="EMBL" id="GL876980">
    <property type="protein sequence ID" value="KLU92393.1"/>
    <property type="molecule type" value="Genomic_DNA"/>
</dbReference>
<evidence type="ECO:0000313" key="2">
    <source>
        <dbReference type="EMBL" id="KLU92393.1"/>
    </source>
</evidence>
<dbReference type="Proteomes" id="UP000011715">
    <property type="component" value="Unassembled WGS sequence"/>
</dbReference>
<dbReference type="PANTHER" id="PTHR12203:SF35">
    <property type="entry name" value="PROTEIN O-GLUCOSYLTRANSFERASE 1"/>
    <property type="match status" value="1"/>
</dbReference>
<evidence type="ECO:0000256" key="1">
    <source>
        <dbReference type="SAM" id="Phobius"/>
    </source>
</evidence>
<protein>
    <recommendedName>
        <fullName evidence="5">Glycosyl transferase CAP10 domain-containing protein</fullName>
    </recommendedName>
</protein>
<dbReference type="GO" id="GO:0003735">
    <property type="term" value="F:structural constituent of ribosome"/>
    <property type="evidence" value="ECO:0007669"/>
    <property type="project" value="InterPro"/>
</dbReference>
<feature type="transmembrane region" description="Helical" evidence="1">
    <location>
        <begin position="329"/>
        <end position="362"/>
    </location>
</feature>
<keyword evidence="1" id="KW-0812">Transmembrane</keyword>
<sequence>MDKRRRLVDILALGSLVATTSHLGATYDSNIGFERPIHLSVLAVLLVSSVSFAIARHSTIAPTFAGFSAVPQEPAPPGTPAKAPTQLYDWARNAPGARFLLAAVNNVSRTGVGRALACIPAQVWILASLVAWRVILFWHVTRFMHCSWSSIQYFLPLVVSLLDTALPACRSRELRLPFSRQDPEDETKQVQGGGARQPRLYHVARTIGLALVWGLVATRMESYWENQTSTFCPRSSALGPSVSAAQLISLALDAAVLTMLSRTRMDDTSSRIAGGSSPGQMASSCCWGLLATACSISGALLFLIAAIFLAASGDPLRGAMLNGAEMPGLALDTIAVVLLLLSAVHLLATLSPATVTLVIVGLGSYARHLMSFPDQSLSQTEWAVAKVSAVALLVCTGLVLRWDRDAQLAHRSSTADTLAYKALTAIYVVVVATSLVSSASSQLARDAVLRDIPPLTTLISKANAESVRWQERAASSRTLDDAVEAYRQRHGIPPPPNFDKWVDFALGHNSPVIDEFAQISADLLPFWGVEPSGIRKQTSEMIRDGSRSMIGGLKIHKGEIELSPHTPGTHRWMMDGMANMIRPFAKWLPDMDLAFNLDDECRIAVPYEDQLLLLDSAHKAHARLLAISSDRMMATFELGGGAWPEPDHNNKDLTRSPLFIEHHAVPVFRDFVAPTCPPGSLARTWRWWNRKETCTRCAAPHTTLTSEGSVVSNWTLSGDVCHQPDLAYMDGFLLSPSTMRSTRKLMPVFSQSKVPGFADILHPSPWNYVGKVPYDADAEAADMPWAEKTNAVFWRGSATDGYADHGAWQSFLRARFVNGAGTMKSLLAAHPKPDLVEQQRLGVNVSFVDDFARCGQCRAEANHFYGPAGGSSSAASVPFVEHWRYRHLVDLDGAGFSGRFLPFLESRSLVYRAAVFRTWRERMGFTVPVAPAPAPATVSSVPTGRPRT</sequence>
<gene>
    <name evidence="2" type="ORF">MAPG_11339</name>
</gene>
<dbReference type="OMA" id="EWEAKEN"/>